<gene>
    <name evidence="3" type="ORF">FBZ89_13730</name>
</gene>
<evidence type="ECO:0000313" key="3">
    <source>
        <dbReference type="EMBL" id="TWB09949.1"/>
    </source>
</evidence>
<dbReference type="InterPro" id="IPR049164">
    <property type="entry name" value="Glyco_hydro_78_N"/>
</dbReference>
<accession>A0A560EKP4</accession>
<evidence type="ECO:0000259" key="2">
    <source>
        <dbReference type="Pfam" id="PF21104"/>
    </source>
</evidence>
<dbReference type="Gene3D" id="1.50.10.10">
    <property type="match status" value="1"/>
</dbReference>
<dbReference type="Proteomes" id="UP000319859">
    <property type="component" value="Unassembled WGS sequence"/>
</dbReference>
<dbReference type="EMBL" id="VITN01000037">
    <property type="protein sequence ID" value="TWB09949.1"/>
    <property type="molecule type" value="Genomic_DNA"/>
</dbReference>
<dbReference type="RefSeq" id="WP_281292056.1">
    <property type="nucleotide sequence ID" value="NZ_VITN01000037.1"/>
</dbReference>
<dbReference type="SUPFAM" id="SSF48208">
    <property type="entry name" value="Six-hairpin glycosidases"/>
    <property type="match status" value="1"/>
</dbReference>
<evidence type="ECO:0000313" key="4">
    <source>
        <dbReference type="Proteomes" id="UP000319859"/>
    </source>
</evidence>
<dbReference type="InterPro" id="IPR012341">
    <property type="entry name" value="6hp_glycosidase-like_sf"/>
</dbReference>
<organism evidence="3 4">
    <name type="scientific">Nitrospirillum amazonense</name>
    <dbReference type="NCBI Taxonomy" id="28077"/>
    <lineage>
        <taxon>Bacteria</taxon>
        <taxon>Pseudomonadati</taxon>
        <taxon>Pseudomonadota</taxon>
        <taxon>Alphaproteobacteria</taxon>
        <taxon>Rhodospirillales</taxon>
        <taxon>Azospirillaceae</taxon>
        <taxon>Nitrospirillum</taxon>
    </lineage>
</organism>
<evidence type="ECO:0000259" key="1">
    <source>
        <dbReference type="Pfam" id="PF17389"/>
    </source>
</evidence>
<dbReference type="InterPro" id="IPR008928">
    <property type="entry name" value="6-hairpin_glycosidase_sf"/>
</dbReference>
<dbReference type="GO" id="GO:0005975">
    <property type="term" value="P:carbohydrate metabolic process"/>
    <property type="evidence" value="ECO:0007669"/>
    <property type="project" value="InterPro"/>
</dbReference>
<dbReference type="PANTHER" id="PTHR34987:SF2">
    <property type="entry name" value="B, PUTATIVE (AFU_ORTHOLOGUE AFUA_7G05040)-RELATED"/>
    <property type="match status" value="1"/>
</dbReference>
<dbReference type="Pfam" id="PF21104">
    <property type="entry name" value="Glyco_hydro_78_N"/>
    <property type="match status" value="1"/>
</dbReference>
<dbReference type="InterPro" id="IPR035396">
    <property type="entry name" value="Bac_rhamnosid6H"/>
</dbReference>
<name>A0A560EKP4_9PROT</name>
<dbReference type="InterPro" id="IPR006311">
    <property type="entry name" value="TAT_signal"/>
</dbReference>
<dbReference type="PROSITE" id="PS51318">
    <property type="entry name" value="TAT"/>
    <property type="match status" value="1"/>
</dbReference>
<dbReference type="AlphaFoldDB" id="A0A560EKP4"/>
<comment type="caution">
    <text evidence="3">The sequence shown here is derived from an EMBL/GenBank/DDBJ whole genome shotgun (WGS) entry which is preliminary data.</text>
</comment>
<sequence>MNRREMLLVVGGAAVAAAASSVVAPKAAQAQPKEFEPAVAGEPNAAWGAKADALTPALTETAQPPLALVRAVADPSAPLRWRMEPEGEGLAGRAFKKGDSFILDFGGHRTGHLAFRLETVGREPDAPARLRLTFGEVPSDVAEPLYPYNGMLSGAWLPDEIVNIDYLPQAVQLPRRYAFRYVKVEVIDTSSGFSIRFEDVKAIGLTSAKAAPAPLPSKYSDLARRIDAVALATLRDCMQTTFEDGPRRDQRLWVGDLRLQALANYATFKQNDLVKRCLYLFAAYRRQDGLVAACVYEKPKARYGGIHIVDYAALFNVALADYLEATGDEATARELWPVAKRQLEIIGQRINADGRYVDPGNVWIFIDWSPDLHKDAAIQGLLVFAHKRTLDLARKLGVQAEVADYPALIERMTMAARGYWDASAKAFVSGPNRQVSWASQAWMAIGGVLPAKDCATALKTAFGRADAVKPVTPYLYHYMVEAMLDSGLDKDAKALVESYWGGMVKAGADTFWEVYDPAKPLSSPYGDIHINSYCHAWSCTPTYFYRARGMVA</sequence>
<proteinExistence type="predicted"/>
<protein>
    <submittedName>
        <fullName evidence="3">Alpha-L-rhamnosidase-like protein</fullName>
    </submittedName>
</protein>
<feature type="domain" description="Glycosyl hydrolase family 78 alpha-rhamnosidase N-terminal" evidence="2">
    <location>
        <begin position="65"/>
        <end position="201"/>
    </location>
</feature>
<reference evidence="3 4" key="1">
    <citation type="submission" date="2019-06" db="EMBL/GenBank/DDBJ databases">
        <title>Genomic Encyclopedia of Type Strains, Phase IV (KMG-V): Genome sequencing to study the core and pangenomes of soil and plant-associated prokaryotes.</title>
        <authorList>
            <person name="Whitman W."/>
        </authorList>
    </citation>
    <scope>NUCLEOTIDE SEQUENCE [LARGE SCALE GENOMIC DNA]</scope>
    <source>
        <strain evidence="3 4">BR 11880</strain>
    </source>
</reference>
<feature type="domain" description="Alpha-L-rhamnosidase six-hairpin glycosidase" evidence="1">
    <location>
        <begin position="224"/>
        <end position="544"/>
    </location>
</feature>
<dbReference type="PANTHER" id="PTHR34987">
    <property type="entry name" value="C, PUTATIVE (AFU_ORTHOLOGUE AFUA_3G02880)-RELATED"/>
    <property type="match status" value="1"/>
</dbReference>
<dbReference type="Pfam" id="PF17389">
    <property type="entry name" value="Bac_rhamnosid6H"/>
    <property type="match status" value="1"/>
</dbReference>